<dbReference type="Gene3D" id="3.40.630.30">
    <property type="match status" value="1"/>
</dbReference>
<dbReference type="InterPro" id="IPR011991">
    <property type="entry name" value="ArsR-like_HTH"/>
</dbReference>
<feature type="domain" description="N-acetyltransferase" evidence="5">
    <location>
        <begin position="112"/>
        <end position="265"/>
    </location>
</feature>
<dbReference type="InterPro" id="IPR036388">
    <property type="entry name" value="WH-like_DNA-bd_sf"/>
</dbReference>
<evidence type="ECO:0000256" key="1">
    <source>
        <dbReference type="ARBA" id="ARBA00023015"/>
    </source>
</evidence>
<comment type="caution">
    <text evidence="6">The sequence shown here is derived from an EMBL/GenBank/DDBJ whole genome shotgun (WGS) entry which is preliminary data.</text>
</comment>
<dbReference type="CDD" id="cd00090">
    <property type="entry name" value="HTH_ARSR"/>
    <property type="match status" value="1"/>
</dbReference>
<dbReference type="Proteomes" id="UP000316628">
    <property type="component" value="Unassembled WGS sequence"/>
</dbReference>
<keyword evidence="6" id="KW-0808">Transferase</keyword>
<dbReference type="InterPro" id="IPR036390">
    <property type="entry name" value="WH_DNA-bd_sf"/>
</dbReference>
<dbReference type="SUPFAM" id="SSF55729">
    <property type="entry name" value="Acyl-CoA N-acyltransferases (Nat)"/>
    <property type="match status" value="1"/>
</dbReference>
<evidence type="ECO:0000256" key="3">
    <source>
        <dbReference type="ARBA" id="ARBA00023163"/>
    </source>
</evidence>
<dbReference type="PRINTS" id="PR00778">
    <property type="entry name" value="HTHARSR"/>
</dbReference>
<evidence type="ECO:0000259" key="5">
    <source>
        <dbReference type="PROSITE" id="PS51186"/>
    </source>
</evidence>
<dbReference type="SUPFAM" id="SSF46785">
    <property type="entry name" value="Winged helix' DNA-binding domain"/>
    <property type="match status" value="1"/>
</dbReference>
<dbReference type="GO" id="GO:0003700">
    <property type="term" value="F:DNA-binding transcription factor activity"/>
    <property type="evidence" value="ECO:0007669"/>
    <property type="project" value="InterPro"/>
</dbReference>
<dbReference type="Pfam" id="PF12840">
    <property type="entry name" value="HTH_20"/>
    <property type="match status" value="1"/>
</dbReference>
<dbReference type="InterPro" id="IPR016181">
    <property type="entry name" value="Acyl_CoA_acyltransferase"/>
</dbReference>
<keyword evidence="3" id="KW-0804">Transcription</keyword>
<evidence type="ECO:0000256" key="2">
    <source>
        <dbReference type="ARBA" id="ARBA00023125"/>
    </source>
</evidence>
<dbReference type="GO" id="GO:0003677">
    <property type="term" value="F:DNA binding"/>
    <property type="evidence" value="ECO:0007669"/>
    <property type="project" value="UniProtKB-KW"/>
</dbReference>
<reference evidence="6 7" key="1">
    <citation type="submission" date="2019-06" db="EMBL/GenBank/DDBJ databases">
        <title>Sequencing the genomes of 1000 actinobacteria strains.</title>
        <authorList>
            <person name="Klenk H.-P."/>
        </authorList>
    </citation>
    <scope>NUCLEOTIDE SEQUENCE [LARGE SCALE GENOMIC DNA]</scope>
    <source>
        <strain evidence="6 7">DSM 45456</strain>
    </source>
</reference>
<dbReference type="InterPro" id="IPR000182">
    <property type="entry name" value="GNAT_dom"/>
</dbReference>
<dbReference type="Gene3D" id="1.10.10.10">
    <property type="entry name" value="Winged helix-like DNA-binding domain superfamily/Winged helix DNA-binding domain"/>
    <property type="match status" value="1"/>
</dbReference>
<keyword evidence="7" id="KW-1185">Reference proteome</keyword>
<dbReference type="NCBIfam" id="NF033788">
    <property type="entry name" value="HTH_metalloreg"/>
    <property type="match status" value="1"/>
</dbReference>
<accession>A0A543J6K8</accession>
<dbReference type="PROSITE" id="PS50987">
    <property type="entry name" value="HTH_ARSR_2"/>
    <property type="match status" value="1"/>
</dbReference>
<dbReference type="OrthoDB" id="3173333at2"/>
<dbReference type="PROSITE" id="PS51186">
    <property type="entry name" value="GNAT"/>
    <property type="match status" value="1"/>
</dbReference>
<dbReference type="PANTHER" id="PTHR33154">
    <property type="entry name" value="TRANSCRIPTIONAL REGULATOR, ARSR FAMILY"/>
    <property type="match status" value="1"/>
</dbReference>
<organism evidence="6 7">
    <name type="scientific">Saccharothrix saharensis</name>
    <dbReference type="NCBI Taxonomy" id="571190"/>
    <lineage>
        <taxon>Bacteria</taxon>
        <taxon>Bacillati</taxon>
        <taxon>Actinomycetota</taxon>
        <taxon>Actinomycetes</taxon>
        <taxon>Pseudonocardiales</taxon>
        <taxon>Pseudonocardiaceae</taxon>
        <taxon>Saccharothrix</taxon>
    </lineage>
</organism>
<dbReference type="RefSeq" id="WP_141975200.1">
    <property type="nucleotide sequence ID" value="NZ_VFPP01000001.1"/>
</dbReference>
<keyword evidence="1" id="KW-0805">Transcription regulation</keyword>
<dbReference type="InterPro" id="IPR001845">
    <property type="entry name" value="HTH_ArsR_DNA-bd_dom"/>
</dbReference>
<evidence type="ECO:0000313" key="7">
    <source>
        <dbReference type="Proteomes" id="UP000316628"/>
    </source>
</evidence>
<gene>
    <name evidence="6" type="ORF">FHX81_0735</name>
</gene>
<dbReference type="EMBL" id="VFPP01000001">
    <property type="protein sequence ID" value="TQM78466.1"/>
    <property type="molecule type" value="Genomic_DNA"/>
</dbReference>
<dbReference type="SMART" id="SM00418">
    <property type="entry name" value="HTH_ARSR"/>
    <property type="match status" value="1"/>
</dbReference>
<keyword evidence="2" id="KW-0238">DNA-binding</keyword>
<protein>
    <submittedName>
        <fullName evidence="6">Phosphinothricin acetyltransferase</fullName>
    </submittedName>
</protein>
<sequence length="268" mass="28335">MSPVATPLAADQAAAYAERFGCLADPTRIRLLHAVSAGEAAVGALAAALGVTQPTCSHHLRKLAAAGFVQLRRVGTTTLASVDPSGRALLPQSVDAVLGAIPAAALEPPADVAVRAMVEDDWSDVRRIYGEGIATADATFETGTPSRRTLDVKWLPDHRWVAVVDGLVAGWAAATPVSPRECYAGVAETSLYVDARSRGRGVGKALLHRQVTAADAAGLWTLQAVVFPENRASIALHRSAGFRTVGVRERIAVHRGVWRDTIMLERRA</sequence>
<name>A0A543J6K8_9PSEU</name>
<proteinExistence type="predicted"/>
<feature type="domain" description="HTH arsR-type" evidence="4">
    <location>
        <begin position="8"/>
        <end position="101"/>
    </location>
</feature>
<dbReference type="InterPro" id="IPR051081">
    <property type="entry name" value="HTH_MetalResp_TranReg"/>
</dbReference>
<dbReference type="PANTHER" id="PTHR33154:SF18">
    <property type="entry name" value="ARSENICAL RESISTANCE OPERON REPRESSOR"/>
    <property type="match status" value="1"/>
</dbReference>
<dbReference type="AlphaFoldDB" id="A0A543J6K8"/>
<evidence type="ECO:0000259" key="4">
    <source>
        <dbReference type="PROSITE" id="PS50987"/>
    </source>
</evidence>
<dbReference type="CDD" id="cd04301">
    <property type="entry name" value="NAT_SF"/>
    <property type="match status" value="1"/>
</dbReference>
<evidence type="ECO:0000313" key="6">
    <source>
        <dbReference type="EMBL" id="TQM78466.1"/>
    </source>
</evidence>
<dbReference type="GO" id="GO:0016747">
    <property type="term" value="F:acyltransferase activity, transferring groups other than amino-acyl groups"/>
    <property type="evidence" value="ECO:0007669"/>
    <property type="project" value="InterPro"/>
</dbReference>
<dbReference type="Pfam" id="PF00583">
    <property type="entry name" value="Acetyltransf_1"/>
    <property type="match status" value="1"/>
</dbReference>